<evidence type="ECO:0000259" key="4">
    <source>
        <dbReference type="PROSITE" id="PS50893"/>
    </source>
</evidence>
<dbReference type="InterPro" id="IPR027417">
    <property type="entry name" value="P-loop_NTPase"/>
</dbReference>
<evidence type="ECO:0000313" key="8">
    <source>
        <dbReference type="Proteomes" id="UP000474718"/>
    </source>
</evidence>
<dbReference type="InterPro" id="IPR050763">
    <property type="entry name" value="ABC_transporter_ATP-binding"/>
</dbReference>
<reference evidence="7" key="2">
    <citation type="submission" date="2016-11" db="EMBL/GenBank/DDBJ databases">
        <authorList>
            <person name="Jaros S."/>
            <person name="Januszkiewicz K."/>
            <person name="Wedrychowicz H."/>
        </authorList>
    </citation>
    <scope>NUCLEOTIDE SEQUENCE [LARGE SCALE GENOMIC DNA]</scope>
    <source>
        <strain evidence="7">DSM 4029</strain>
    </source>
</reference>
<dbReference type="Proteomes" id="UP000474718">
    <property type="component" value="Unassembled WGS sequence"/>
</dbReference>
<accession>A0AAQ1MBW1</accession>
<dbReference type="EMBL" id="WWVX01000004">
    <property type="protein sequence ID" value="MZL69552.1"/>
    <property type="molecule type" value="Genomic_DNA"/>
</dbReference>
<dbReference type="Proteomes" id="UP000184089">
    <property type="component" value="Unassembled WGS sequence"/>
</dbReference>
<reference evidence="5 8" key="3">
    <citation type="journal article" date="2019" name="Nat. Med.">
        <title>A library of human gut bacterial isolates paired with longitudinal multiomics data enables mechanistic microbiome research.</title>
        <authorList>
            <person name="Poyet M."/>
            <person name="Groussin M."/>
            <person name="Gibbons S.M."/>
            <person name="Avila-Pacheco J."/>
            <person name="Jiang X."/>
            <person name="Kearney S.M."/>
            <person name="Perrotta A.R."/>
            <person name="Berdy B."/>
            <person name="Zhao S."/>
            <person name="Lieberman T.D."/>
            <person name="Swanson P.K."/>
            <person name="Smith M."/>
            <person name="Roesemann S."/>
            <person name="Alexander J.E."/>
            <person name="Rich S.A."/>
            <person name="Livny J."/>
            <person name="Vlamakis H."/>
            <person name="Clish C."/>
            <person name="Bullock K."/>
            <person name="Deik A."/>
            <person name="Scott J."/>
            <person name="Pierce K.A."/>
            <person name="Xavier R.J."/>
            <person name="Alm E.J."/>
        </authorList>
    </citation>
    <scope>NUCLEOTIDE SEQUENCE [LARGE SCALE GENOMIC DNA]</scope>
    <source>
        <strain evidence="5 8">BIOML-A2</strain>
    </source>
</reference>
<gene>
    <name evidence="5" type="ORF">GT747_07245</name>
    <name evidence="6" type="ORF">SAMN05444424_0655</name>
</gene>
<organism evidence="6 7">
    <name type="scientific">Bittarella massiliensis</name>
    <name type="common">ex Durand et al. 2017</name>
    <dbReference type="NCBI Taxonomy" id="1720313"/>
    <lineage>
        <taxon>Bacteria</taxon>
        <taxon>Bacillati</taxon>
        <taxon>Bacillota</taxon>
        <taxon>Clostridia</taxon>
        <taxon>Eubacteriales</taxon>
        <taxon>Oscillospiraceae</taxon>
        <taxon>Bittarella (ex Durand et al. 2017)</taxon>
    </lineage>
</organism>
<dbReference type="SMART" id="SM00382">
    <property type="entry name" value="AAA"/>
    <property type="match status" value="1"/>
</dbReference>
<dbReference type="Pfam" id="PF00005">
    <property type="entry name" value="ABC_tran"/>
    <property type="match status" value="1"/>
</dbReference>
<dbReference type="InterPro" id="IPR003593">
    <property type="entry name" value="AAA+_ATPase"/>
</dbReference>
<keyword evidence="1" id="KW-0813">Transport</keyword>
<dbReference type="AlphaFoldDB" id="A0AAQ1MBW1"/>
<name>A0AAQ1MBW1_9FIRM</name>
<evidence type="ECO:0000313" key="7">
    <source>
        <dbReference type="Proteomes" id="UP000184089"/>
    </source>
</evidence>
<dbReference type="GO" id="GO:0016887">
    <property type="term" value="F:ATP hydrolysis activity"/>
    <property type="evidence" value="ECO:0007669"/>
    <property type="project" value="InterPro"/>
</dbReference>
<keyword evidence="8" id="KW-1185">Reference proteome</keyword>
<keyword evidence="2" id="KW-0547">Nucleotide-binding</keyword>
<dbReference type="RefSeq" id="WP_021659877.1">
    <property type="nucleotide sequence ID" value="NZ_FQVY01000001.1"/>
</dbReference>
<dbReference type="PANTHER" id="PTHR42711">
    <property type="entry name" value="ABC TRANSPORTER ATP-BINDING PROTEIN"/>
    <property type="match status" value="1"/>
</dbReference>
<reference evidence="6" key="1">
    <citation type="submission" date="2016-11" db="EMBL/GenBank/DDBJ databases">
        <authorList>
            <person name="Varghese N."/>
            <person name="Submissions S."/>
        </authorList>
    </citation>
    <scope>NUCLEOTIDE SEQUENCE</scope>
    <source>
        <strain evidence="6">DSM 4029</strain>
    </source>
</reference>
<dbReference type="SUPFAM" id="SSF52540">
    <property type="entry name" value="P-loop containing nucleoside triphosphate hydrolases"/>
    <property type="match status" value="1"/>
</dbReference>
<evidence type="ECO:0000313" key="5">
    <source>
        <dbReference type="EMBL" id="MZL69552.1"/>
    </source>
</evidence>
<dbReference type="PROSITE" id="PS50893">
    <property type="entry name" value="ABC_TRANSPORTER_2"/>
    <property type="match status" value="1"/>
</dbReference>
<evidence type="ECO:0000313" key="6">
    <source>
        <dbReference type="EMBL" id="SHF78062.1"/>
    </source>
</evidence>
<protein>
    <submittedName>
        <fullName evidence="6">ABC-2 type transport system ATP-binding protein</fullName>
    </submittedName>
    <submittedName>
        <fullName evidence="5">ATP-binding cassette domain-containing protein</fullName>
    </submittedName>
</protein>
<evidence type="ECO:0000256" key="2">
    <source>
        <dbReference type="ARBA" id="ARBA00022741"/>
    </source>
</evidence>
<keyword evidence="3 6" id="KW-0067">ATP-binding</keyword>
<sequence length="290" mass="31762">MSKSALTVQNLCKRYGEKEVLKGVSLTLKEGEIAALLGPNGAGKTTALECIEGLRTRDSGRVEISGRLGVQLQSSSLPATIRPQEALELFRRWNGGERDREAETELGIDALGKRPYRALSTGQKRRLHLALALIGRPSLLFLDEPTAGLDVEGRAALHRQIGRLKERGCAILLASHDMAEVERLCDQIVLLKGGRVAFSGSPSELLCQGETGAQISLKTSIPLDAAALHNCRFTGEHQGYALYRTQQLGEGLWELLSLARSAGVRVEDLRVEHQSLEDRFLDFAQQEETK</sequence>
<evidence type="ECO:0000256" key="3">
    <source>
        <dbReference type="ARBA" id="ARBA00022840"/>
    </source>
</evidence>
<dbReference type="Gene3D" id="3.40.50.300">
    <property type="entry name" value="P-loop containing nucleotide triphosphate hydrolases"/>
    <property type="match status" value="1"/>
</dbReference>
<comment type="caution">
    <text evidence="6">The sequence shown here is derived from an EMBL/GenBank/DDBJ whole genome shotgun (WGS) entry which is preliminary data.</text>
</comment>
<dbReference type="InterPro" id="IPR003439">
    <property type="entry name" value="ABC_transporter-like_ATP-bd"/>
</dbReference>
<proteinExistence type="predicted"/>
<evidence type="ECO:0000256" key="1">
    <source>
        <dbReference type="ARBA" id="ARBA00022448"/>
    </source>
</evidence>
<dbReference type="PANTHER" id="PTHR42711:SF16">
    <property type="entry name" value="ABC TRANSPORTER ATP-BINDING PROTEIN"/>
    <property type="match status" value="1"/>
</dbReference>
<dbReference type="EMBL" id="FQVY01000001">
    <property type="protein sequence ID" value="SHF78062.1"/>
    <property type="molecule type" value="Genomic_DNA"/>
</dbReference>
<feature type="domain" description="ABC transporter" evidence="4">
    <location>
        <begin position="6"/>
        <end position="218"/>
    </location>
</feature>
<dbReference type="GO" id="GO:0005524">
    <property type="term" value="F:ATP binding"/>
    <property type="evidence" value="ECO:0007669"/>
    <property type="project" value="UniProtKB-KW"/>
</dbReference>
<dbReference type="CDD" id="cd03230">
    <property type="entry name" value="ABC_DR_subfamily_A"/>
    <property type="match status" value="1"/>
</dbReference>